<keyword evidence="3" id="KW-1185">Reference proteome</keyword>
<organism evidence="2 3">
    <name type="scientific">Sistotremastrum suecicum HHB10207 ss-3</name>
    <dbReference type="NCBI Taxonomy" id="1314776"/>
    <lineage>
        <taxon>Eukaryota</taxon>
        <taxon>Fungi</taxon>
        <taxon>Dikarya</taxon>
        <taxon>Basidiomycota</taxon>
        <taxon>Agaricomycotina</taxon>
        <taxon>Agaricomycetes</taxon>
        <taxon>Sistotremastrales</taxon>
        <taxon>Sistotremastraceae</taxon>
        <taxon>Sistotremastrum</taxon>
    </lineage>
</organism>
<evidence type="ECO:0000313" key="3">
    <source>
        <dbReference type="Proteomes" id="UP000076798"/>
    </source>
</evidence>
<protein>
    <submittedName>
        <fullName evidence="2">Uncharacterized protein</fullName>
    </submittedName>
</protein>
<sequence length="80" mass="9423">MDLHSTFSRHSEFQLHTFCIWSLIPLLCAYLYSSVPCRASLLRVSIIRLPTCSDEPGHRVHTRLVFLFGRIIYLLKLNRY</sequence>
<proteinExistence type="predicted"/>
<gene>
    <name evidence="2" type="ORF">SISSUDRAFT_726159</name>
</gene>
<name>A0A166DJM0_9AGAM</name>
<keyword evidence="1" id="KW-0812">Transmembrane</keyword>
<dbReference type="AlphaFoldDB" id="A0A166DJM0"/>
<accession>A0A166DJM0</accession>
<dbReference type="EMBL" id="KV428060">
    <property type="protein sequence ID" value="KZT38594.1"/>
    <property type="molecule type" value="Genomic_DNA"/>
</dbReference>
<evidence type="ECO:0000256" key="1">
    <source>
        <dbReference type="SAM" id="Phobius"/>
    </source>
</evidence>
<keyword evidence="1" id="KW-0472">Membrane</keyword>
<reference evidence="2 3" key="1">
    <citation type="journal article" date="2016" name="Mol. Biol. Evol.">
        <title>Comparative Genomics of Early-Diverging Mushroom-Forming Fungi Provides Insights into the Origins of Lignocellulose Decay Capabilities.</title>
        <authorList>
            <person name="Nagy L.G."/>
            <person name="Riley R."/>
            <person name="Tritt A."/>
            <person name="Adam C."/>
            <person name="Daum C."/>
            <person name="Floudas D."/>
            <person name="Sun H."/>
            <person name="Yadav J.S."/>
            <person name="Pangilinan J."/>
            <person name="Larsson K.H."/>
            <person name="Matsuura K."/>
            <person name="Barry K."/>
            <person name="Labutti K."/>
            <person name="Kuo R."/>
            <person name="Ohm R.A."/>
            <person name="Bhattacharya S.S."/>
            <person name="Shirouzu T."/>
            <person name="Yoshinaga Y."/>
            <person name="Martin F.M."/>
            <person name="Grigoriev I.V."/>
            <person name="Hibbett D.S."/>
        </authorList>
    </citation>
    <scope>NUCLEOTIDE SEQUENCE [LARGE SCALE GENOMIC DNA]</scope>
    <source>
        <strain evidence="2 3">HHB10207 ss-3</strain>
    </source>
</reference>
<dbReference type="Proteomes" id="UP000076798">
    <property type="component" value="Unassembled WGS sequence"/>
</dbReference>
<keyword evidence="1" id="KW-1133">Transmembrane helix</keyword>
<feature type="transmembrane region" description="Helical" evidence="1">
    <location>
        <begin position="13"/>
        <end position="33"/>
    </location>
</feature>
<evidence type="ECO:0000313" key="2">
    <source>
        <dbReference type="EMBL" id="KZT38594.1"/>
    </source>
</evidence>